<evidence type="ECO:0000256" key="9">
    <source>
        <dbReference type="ARBA" id="ARBA00023237"/>
    </source>
</evidence>
<feature type="compositionally biased region" description="Polar residues" evidence="11">
    <location>
        <begin position="210"/>
        <end position="219"/>
    </location>
</feature>
<dbReference type="PANTHER" id="PTHR30329:SF21">
    <property type="entry name" value="LIPOPROTEIN YIAD-RELATED"/>
    <property type="match status" value="1"/>
</dbReference>
<dbReference type="Proteomes" id="UP000239866">
    <property type="component" value="Unassembled WGS sequence"/>
</dbReference>
<dbReference type="RefSeq" id="WP_106764574.1">
    <property type="nucleotide sequence ID" value="NZ_PXNP01000104.1"/>
</dbReference>
<dbReference type="Gene3D" id="2.40.160.20">
    <property type="match status" value="1"/>
</dbReference>
<dbReference type="PROSITE" id="PS51123">
    <property type="entry name" value="OMPA_2"/>
    <property type="match status" value="1"/>
</dbReference>
<feature type="chain" id="PRO_5015560330" description="OmpA-like domain-containing protein" evidence="12">
    <location>
        <begin position="23"/>
        <end position="404"/>
    </location>
</feature>
<dbReference type="InterPro" id="IPR006664">
    <property type="entry name" value="OMP_bac"/>
</dbReference>
<dbReference type="GO" id="GO:0046930">
    <property type="term" value="C:pore complex"/>
    <property type="evidence" value="ECO:0007669"/>
    <property type="project" value="UniProtKB-KW"/>
</dbReference>
<feature type="compositionally biased region" description="Basic and acidic residues" evidence="11">
    <location>
        <begin position="226"/>
        <end position="239"/>
    </location>
</feature>
<accession>A0A2T1K4U6</accession>
<evidence type="ECO:0000256" key="5">
    <source>
        <dbReference type="ARBA" id="ARBA00022729"/>
    </source>
</evidence>
<feature type="region of interest" description="Disordered" evidence="11">
    <location>
        <begin position="184"/>
        <end position="246"/>
    </location>
</feature>
<evidence type="ECO:0000256" key="11">
    <source>
        <dbReference type="SAM" id="MobiDB-lite"/>
    </source>
</evidence>
<dbReference type="GO" id="GO:0007155">
    <property type="term" value="P:cell adhesion"/>
    <property type="evidence" value="ECO:0007669"/>
    <property type="project" value="InterPro"/>
</dbReference>
<evidence type="ECO:0000256" key="4">
    <source>
        <dbReference type="ARBA" id="ARBA00022692"/>
    </source>
</evidence>
<evidence type="ECO:0000256" key="8">
    <source>
        <dbReference type="ARBA" id="ARBA00023136"/>
    </source>
</evidence>
<dbReference type="Pfam" id="PF00691">
    <property type="entry name" value="OmpA"/>
    <property type="match status" value="1"/>
</dbReference>
<dbReference type="Pfam" id="PF13505">
    <property type="entry name" value="OMP_b-brl"/>
    <property type="match status" value="1"/>
</dbReference>
<dbReference type="InterPro" id="IPR036737">
    <property type="entry name" value="OmpA-like_sf"/>
</dbReference>
<dbReference type="InterPro" id="IPR006690">
    <property type="entry name" value="OMPA-like_CS"/>
</dbReference>
<dbReference type="InterPro" id="IPR006665">
    <property type="entry name" value="OmpA-like"/>
</dbReference>
<keyword evidence="7" id="KW-0626">Porin</keyword>
<dbReference type="InterPro" id="IPR028974">
    <property type="entry name" value="TSP_type-3_rpt"/>
</dbReference>
<dbReference type="Gene3D" id="4.10.1080.10">
    <property type="entry name" value="TSP type-3 repeat"/>
    <property type="match status" value="1"/>
</dbReference>
<gene>
    <name evidence="14" type="ORF">C7H09_16065</name>
</gene>
<dbReference type="OrthoDB" id="9805832at2"/>
<feature type="compositionally biased region" description="Basic and acidic residues" evidence="11">
    <location>
        <begin position="394"/>
        <end position="404"/>
    </location>
</feature>
<dbReference type="PRINTS" id="PR01021">
    <property type="entry name" value="OMPADOMAIN"/>
</dbReference>
<evidence type="ECO:0000256" key="10">
    <source>
        <dbReference type="PROSITE-ProRule" id="PRU00473"/>
    </source>
</evidence>
<feature type="region of interest" description="Disordered" evidence="11">
    <location>
        <begin position="378"/>
        <end position="404"/>
    </location>
</feature>
<dbReference type="InterPro" id="IPR050330">
    <property type="entry name" value="Bact_OuterMem_StrucFunc"/>
</dbReference>
<dbReference type="PROSITE" id="PS01068">
    <property type="entry name" value="OMPA_1"/>
    <property type="match status" value="1"/>
</dbReference>
<dbReference type="EMBL" id="PXNP01000104">
    <property type="protein sequence ID" value="PSF05117.1"/>
    <property type="molecule type" value="Genomic_DNA"/>
</dbReference>
<evidence type="ECO:0000256" key="7">
    <source>
        <dbReference type="ARBA" id="ARBA00023114"/>
    </source>
</evidence>
<dbReference type="InterPro" id="IPR027385">
    <property type="entry name" value="Beta-barrel_OMP"/>
</dbReference>
<dbReference type="GO" id="GO:0015288">
    <property type="term" value="F:porin activity"/>
    <property type="evidence" value="ECO:0007669"/>
    <property type="project" value="UniProtKB-KW"/>
</dbReference>
<dbReference type="SUPFAM" id="SSF56925">
    <property type="entry name" value="OMPA-like"/>
    <property type="match status" value="1"/>
</dbReference>
<sequence>MKIMRPVALAALTTTLTLPALAERQETIYLNPFAGFQLFDDKRDLSETGTFGIGIEYRFRPHWALEAVYSRADADRKYVAGESEFEEIRLDGTYYFAGPEAAWNPYVSLGGGHAKFGLGDTISYTTAGTDHDETRVNLGAGFRYNVSDGISIRADLREFHGIDESTFDTMVSLGLSWAFARTVAGPAPKTPPPPADSDGDSVPDNRDQCPGTSAGTRVDNTGCEPDGDRDGVADSRDQCPDTVSGAEVDRRGCELDSDNDGVVNSQDRCPDTAAGAKVDAEGCEGVTETVETIELRVQFPNNSSVIDHAYDTEIRQVADFMQKYPDTRVEIAGHADSSGKAAYNKSLSQRRAEAVAARLTGPLGVDPARVSAVGYGEAEPIASNDTPAGRAQNRRVEARIQVRR</sequence>
<keyword evidence="9" id="KW-0998">Cell outer membrane</keyword>
<protein>
    <recommendedName>
        <fullName evidence="13">OmpA-like domain-containing protein</fullName>
    </recommendedName>
</protein>
<evidence type="ECO:0000313" key="14">
    <source>
        <dbReference type="EMBL" id="PSF05117.1"/>
    </source>
</evidence>
<keyword evidence="4" id="KW-0812">Transmembrane</keyword>
<dbReference type="CDD" id="cd07185">
    <property type="entry name" value="OmpA_C-like"/>
    <property type="match status" value="1"/>
</dbReference>
<dbReference type="InterPro" id="IPR011250">
    <property type="entry name" value="OMP/PagP_B-barrel"/>
</dbReference>
<evidence type="ECO:0000256" key="6">
    <source>
        <dbReference type="ARBA" id="ARBA00023065"/>
    </source>
</evidence>
<comment type="subcellular location">
    <subcellularLocation>
        <location evidence="1">Cell outer membrane</location>
        <topology evidence="1">Multi-pass membrane protein</topology>
    </subcellularLocation>
</comment>
<dbReference type="AlphaFoldDB" id="A0A2T1K4U6"/>
<keyword evidence="15" id="KW-1185">Reference proteome</keyword>
<keyword evidence="8 10" id="KW-0472">Membrane</keyword>
<dbReference type="GO" id="GO:0006811">
    <property type="term" value="P:monoatomic ion transport"/>
    <property type="evidence" value="ECO:0007669"/>
    <property type="project" value="UniProtKB-KW"/>
</dbReference>
<comment type="caution">
    <text evidence="14">The sequence shown here is derived from an EMBL/GenBank/DDBJ whole genome shotgun (WGS) entry which is preliminary data.</text>
</comment>
<dbReference type="GO" id="GO:0009279">
    <property type="term" value="C:cell outer membrane"/>
    <property type="evidence" value="ECO:0007669"/>
    <property type="project" value="UniProtKB-SubCell"/>
</dbReference>
<feature type="domain" description="OmpA-like" evidence="13">
    <location>
        <begin position="286"/>
        <end position="404"/>
    </location>
</feature>
<evidence type="ECO:0000256" key="2">
    <source>
        <dbReference type="ARBA" id="ARBA00022448"/>
    </source>
</evidence>
<keyword evidence="3" id="KW-1134">Transmembrane beta strand</keyword>
<dbReference type="InterPro" id="IPR003367">
    <property type="entry name" value="Thrombospondin_3-like_rpt"/>
</dbReference>
<evidence type="ECO:0000256" key="3">
    <source>
        <dbReference type="ARBA" id="ARBA00022452"/>
    </source>
</evidence>
<evidence type="ECO:0000256" key="12">
    <source>
        <dbReference type="SAM" id="SignalP"/>
    </source>
</evidence>
<dbReference type="PANTHER" id="PTHR30329">
    <property type="entry name" value="STATOR ELEMENT OF FLAGELLAR MOTOR COMPLEX"/>
    <property type="match status" value="1"/>
</dbReference>
<evidence type="ECO:0000313" key="15">
    <source>
        <dbReference type="Proteomes" id="UP000239866"/>
    </source>
</evidence>
<organism evidence="14 15">
    <name type="scientific">Marinobacter fuscus</name>
    <dbReference type="NCBI Taxonomy" id="2109942"/>
    <lineage>
        <taxon>Bacteria</taxon>
        <taxon>Pseudomonadati</taxon>
        <taxon>Pseudomonadota</taxon>
        <taxon>Gammaproteobacteria</taxon>
        <taxon>Pseudomonadales</taxon>
        <taxon>Marinobacteraceae</taxon>
        <taxon>Marinobacter</taxon>
    </lineage>
</organism>
<dbReference type="GO" id="GO:0005509">
    <property type="term" value="F:calcium ion binding"/>
    <property type="evidence" value="ECO:0007669"/>
    <property type="project" value="InterPro"/>
</dbReference>
<dbReference type="SUPFAM" id="SSF103647">
    <property type="entry name" value="TSP type-3 repeat"/>
    <property type="match status" value="1"/>
</dbReference>
<dbReference type="Pfam" id="PF02412">
    <property type="entry name" value="TSP_3"/>
    <property type="match status" value="2"/>
</dbReference>
<dbReference type="SUPFAM" id="SSF103088">
    <property type="entry name" value="OmpA-like"/>
    <property type="match status" value="1"/>
</dbReference>
<evidence type="ECO:0000259" key="13">
    <source>
        <dbReference type="PROSITE" id="PS51123"/>
    </source>
</evidence>
<evidence type="ECO:0000256" key="1">
    <source>
        <dbReference type="ARBA" id="ARBA00004571"/>
    </source>
</evidence>
<reference evidence="14 15" key="1">
    <citation type="submission" date="2018-03" db="EMBL/GenBank/DDBJ databases">
        <title>Marinobacter brunus sp. nov., a marine bacterium of Gamma-proteobacteria isolated from the surface seawater of the South China Sea.</title>
        <authorList>
            <person name="Cheng H."/>
            <person name="Wu Y.-H."/>
            <person name="Xamxidin M."/>
            <person name="Xu X.-W."/>
        </authorList>
    </citation>
    <scope>NUCLEOTIDE SEQUENCE [LARGE SCALE GENOMIC DNA]</scope>
    <source>
        <strain evidence="14 15">NH169-3</strain>
    </source>
</reference>
<keyword evidence="6" id="KW-0406">Ion transport</keyword>
<keyword evidence="5 12" id="KW-0732">Signal</keyword>
<proteinExistence type="predicted"/>
<dbReference type="Gene3D" id="3.30.1330.60">
    <property type="entry name" value="OmpA-like domain"/>
    <property type="match status" value="1"/>
</dbReference>
<name>A0A2T1K4U6_9GAMM</name>
<keyword evidence="2" id="KW-0813">Transport</keyword>
<feature type="signal peptide" evidence="12">
    <location>
        <begin position="1"/>
        <end position="22"/>
    </location>
</feature>